<feature type="compositionally biased region" description="Polar residues" evidence="2">
    <location>
        <begin position="778"/>
        <end position="793"/>
    </location>
</feature>
<feature type="compositionally biased region" description="Low complexity" evidence="2">
    <location>
        <begin position="527"/>
        <end position="538"/>
    </location>
</feature>
<feature type="region of interest" description="Disordered" evidence="2">
    <location>
        <begin position="929"/>
        <end position="949"/>
    </location>
</feature>
<feature type="compositionally biased region" description="Polar residues" evidence="2">
    <location>
        <begin position="549"/>
        <end position="558"/>
    </location>
</feature>
<evidence type="ECO:0000256" key="1">
    <source>
        <dbReference type="SAM" id="Coils"/>
    </source>
</evidence>
<dbReference type="InterPro" id="IPR031813">
    <property type="entry name" value="DUF4745"/>
</dbReference>
<feature type="domain" description="DUF4745" evidence="3">
    <location>
        <begin position="38"/>
        <end position="125"/>
    </location>
</feature>
<evidence type="ECO:0000256" key="2">
    <source>
        <dbReference type="SAM" id="MobiDB-lite"/>
    </source>
</evidence>
<evidence type="ECO:0000313" key="5">
    <source>
        <dbReference type="Proteomes" id="UP001163046"/>
    </source>
</evidence>
<dbReference type="GO" id="GO:1905762">
    <property type="term" value="F:CCR4-NOT complex binding"/>
    <property type="evidence" value="ECO:0007669"/>
    <property type="project" value="TreeGrafter"/>
</dbReference>
<protein>
    <recommendedName>
        <fullName evidence="3">DUF4745 domain-containing protein</fullName>
    </recommendedName>
</protein>
<dbReference type="AlphaFoldDB" id="A0A9W9ZKT6"/>
<dbReference type="PANTHER" id="PTHR15703">
    <property type="entry name" value="RIKEN CDNA 4931406P16 GENE"/>
    <property type="match status" value="1"/>
</dbReference>
<proteinExistence type="predicted"/>
<name>A0A9W9ZKT6_9CNID</name>
<evidence type="ECO:0000259" key="3">
    <source>
        <dbReference type="Pfam" id="PF15923"/>
    </source>
</evidence>
<feature type="coiled-coil region" evidence="1">
    <location>
        <begin position="127"/>
        <end position="178"/>
    </location>
</feature>
<feature type="region of interest" description="Disordered" evidence="2">
    <location>
        <begin position="527"/>
        <end position="622"/>
    </location>
</feature>
<dbReference type="PANTHER" id="PTHR15703:SF3">
    <property type="entry name" value="GRANULE ASSOCIATED RAC AND RHOG EFFECTOR PROTEIN 1"/>
    <property type="match status" value="1"/>
</dbReference>
<dbReference type="GO" id="GO:0016601">
    <property type="term" value="P:Rac protein signal transduction"/>
    <property type="evidence" value="ECO:0007669"/>
    <property type="project" value="TreeGrafter"/>
</dbReference>
<dbReference type="SUPFAM" id="SSF103657">
    <property type="entry name" value="BAR/IMD domain-like"/>
    <property type="match status" value="1"/>
</dbReference>
<accession>A0A9W9ZKT6</accession>
<dbReference type="Proteomes" id="UP001163046">
    <property type="component" value="Unassembled WGS sequence"/>
</dbReference>
<dbReference type="Gene3D" id="1.20.1270.60">
    <property type="entry name" value="Arfaptin homology (AH) domain/BAR domain"/>
    <property type="match status" value="1"/>
</dbReference>
<dbReference type="InterPro" id="IPR027267">
    <property type="entry name" value="AH/BAR_dom_sf"/>
</dbReference>
<dbReference type="OrthoDB" id="5963004at2759"/>
<keyword evidence="5" id="KW-1185">Reference proteome</keyword>
<feature type="compositionally biased region" description="Basic and acidic residues" evidence="2">
    <location>
        <begin position="929"/>
        <end position="942"/>
    </location>
</feature>
<dbReference type="Pfam" id="PF15923">
    <property type="entry name" value="DUF4745"/>
    <property type="match status" value="1"/>
</dbReference>
<gene>
    <name evidence="4" type="ORF">OS493_030307</name>
</gene>
<feature type="region of interest" description="Disordered" evidence="2">
    <location>
        <begin position="771"/>
        <end position="860"/>
    </location>
</feature>
<reference evidence="4" key="1">
    <citation type="submission" date="2023-01" db="EMBL/GenBank/DDBJ databases">
        <title>Genome assembly of the deep-sea coral Lophelia pertusa.</title>
        <authorList>
            <person name="Herrera S."/>
            <person name="Cordes E."/>
        </authorList>
    </citation>
    <scope>NUCLEOTIDE SEQUENCE</scope>
    <source>
        <strain evidence="4">USNM1676648</strain>
        <tissue evidence="4">Polyp</tissue>
    </source>
</reference>
<keyword evidence="1" id="KW-0175">Coiled coil</keyword>
<comment type="caution">
    <text evidence="4">The sequence shown here is derived from an EMBL/GenBank/DDBJ whole genome shotgun (WGS) entry which is preliminary data.</text>
</comment>
<evidence type="ECO:0000313" key="4">
    <source>
        <dbReference type="EMBL" id="KAJ7383155.1"/>
    </source>
</evidence>
<dbReference type="EMBL" id="MU825905">
    <property type="protein sequence ID" value="KAJ7383155.1"/>
    <property type="molecule type" value="Genomic_DNA"/>
</dbReference>
<feature type="compositionally biased region" description="Low complexity" evidence="2">
    <location>
        <begin position="611"/>
        <end position="620"/>
    </location>
</feature>
<feature type="compositionally biased region" description="Basic and acidic residues" evidence="2">
    <location>
        <begin position="601"/>
        <end position="610"/>
    </location>
</feature>
<organism evidence="4 5">
    <name type="scientific">Desmophyllum pertusum</name>
    <dbReference type="NCBI Taxonomy" id="174260"/>
    <lineage>
        <taxon>Eukaryota</taxon>
        <taxon>Metazoa</taxon>
        <taxon>Cnidaria</taxon>
        <taxon>Anthozoa</taxon>
        <taxon>Hexacorallia</taxon>
        <taxon>Scleractinia</taxon>
        <taxon>Caryophylliina</taxon>
        <taxon>Caryophylliidae</taxon>
        <taxon>Desmophyllum</taxon>
    </lineage>
</organism>
<sequence length="1207" mass="132615">MDSVRYLSYHQWKDSKGDTSKSPTYHQKLLANVETLDTNVGAIDKLITGYLDATKSFCGAGSQLAESFSTVLKETPLLEISQQLKQVVEEIDHVAHKSSVHITSHILGTLCEFTATLPGLRRAIEAHKRSVQNYESCQENLELLEKDDSLVNNDGKRLKTTRQRFRAATEELTTEEEKLYRSFSEVEENRVKMLGSCFLSLLQVQSQFLMSSADLTASLGGFHEIGDYLRDREVTLALKDATATWLSLAQTNQSLRQGEVLSRQQVQFLTLGGQGELADPERKELILKVNNLLKNYKKVFDRAPTPEADIPAGFHKNPRGIELALKGCCSKLEAMAAGGVTEAVTVQEMEQQILKQIPKLQLKIGYVMTEVCSSPSKANDNYKSKLHCIRDLASSVAKQNDIPLNRETLDMFVLMVLYEACSPVSSSAAKTAVQLLFGRAHLVTAKPSKDKNTRLAQVYVKGTSIHVEVSTTWVITEDASTFACLLKDLDFASPLGTVDAVYTSKFSLMDYLEDKKSVASKTVNNVNTVVDPTNPNAVSGAGTRHESAGNRTSVASSTDTEHDTDIDDPTPLPPPRPRHWARRAKEQSMVPESNSFNSGKIAEEESKADDPSSPSDWSKSVPQFPLLTLKPTCMQNSQSELSLASQEELTEVINFLSGAPIKLRLLSDDDTNPSMAESHMTPVDSGLGSIFSMALSNITQPSSAPTCACEKIDNKESHEVTPFRNQSESKERATTPDVYSIKGAMAMVTMETQTSPSAELCPVLLVKSADSDSEEQCGHQSPAENDEQQNQPSNKEEENDDRIPSPSGTPRPVSPSQTKQDTTDVHAESPDSVPNAETPKLSVENEEQTKSSKAPSPVFVTVSSEECDDDKTLSISESLRSVWEKVSPPSDCSDTVSTNPEGAQLCKKDIHGSQDTLYHSCWSLSDFSGNDKSDESNEDAKSLNESLLPSNSGPGLLDLGLKWSTYGSSIHGNPVWANIPSASGSSWNQSQEVLSTDRSGRGKTVFSLGLGITGPDLLAAARGGSCEVMPSENISFMPNVGKPWSTEDLVQKNPWSTGDSSPPLLWAKTTSLTEDTLRPSHHRPHLPPQHYSDPFLPRENWWPQGRGGAPPGIPTPPMHGTIQIFNVSVLLTTCNTECREAYREAVVQWAHSRHFNRFKPVIESKVNKYSRLVCRYLRTTRQGMGPITTQTPAFSYKNRRDKLCSFK</sequence>
<dbReference type="InterPro" id="IPR043385">
    <property type="entry name" value="GARRE1"/>
</dbReference>